<evidence type="ECO:0000313" key="2">
    <source>
        <dbReference type="EMBL" id="QJR36075.1"/>
    </source>
</evidence>
<feature type="transmembrane region" description="Helical" evidence="1">
    <location>
        <begin position="6"/>
        <end position="24"/>
    </location>
</feature>
<organism evidence="2 3">
    <name type="scientific">Gemmatimonas groenlandica</name>
    <dbReference type="NCBI Taxonomy" id="2732249"/>
    <lineage>
        <taxon>Bacteria</taxon>
        <taxon>Pseudomonadati</taxon>
        <taxon>Gemmatimonadota</taxon>
        <taxon>Gemmatimonadia</taxon>
        <taxon>Gemmatimonadales</taxon>
        <taxon>Gemmatimonadaceae</taxon>
        <taxon>Gemmatimonas</taxon>
    </lineage>
</organism>
<sequence>MYGILLGAHNLLAWAVLIVGVLVLSRAGSRSATWSEADTGLVRKLTLLVHLQLLAGLGLWFVSPAVAAARASMSTTMKDPALRRLVVEHPTLMVLAVIAATVSSVRVKKAADSATKAKRALVGTLLTLALVAAVIPWQRLITKWTQG</sequence>
<dbReference type="EMBL" id="CP053085">
    <property type="protein sequence ID" value="QJR36075.1"/>
    <property type="molecule type" value="Genomic_DNA"/>
</dbReference>
<keyword evidence="1" id="KW-0472">Membrane</keyword>
<name>A0A6M4IPS8_9BACT</name>
<dbReference type="RefSeq" id="WP_171225508.1">
    <property type="nucleotide sequence ID" value="NZ_CP053085.1"/>
</dbReference>
<dbReference type="KEGG" id="ggr:HKW67_11445"/>
<accession>A0A6M4IPS8</accession>
<evidence type="ECO:0000313" key="3">
    <source>
        <dbReference type="Proteomes" id="UP000500938"/>
    </source>
</evidence>
<evidence type="ECO:0008006" key="4">
    <source>
        <dbReference type="Google" id="ProtNLM"/>
    </source>
</evidence>
<dbReference type="Proteomes" id="UP000500938">
    <property type="component" value="Chromosome"/>
</dbReference>
<feature type="transmembrane region" description="Helical" evidence="1">
    <location>
        <begin position="45"/>
        <end position="69"/>
    </location>
</feature>
<protein>
    <recommendedName>
        <fullName evidence="4">Copper resistance protein D domain-containing protein</fullName>
    </recommendedName>
</protein>
<gene>
    <name evidence="2" type="ORF">HKW67_11445</name>
</gene>
<keyword evidence="3" id="KW-1185">Reference proteome</keyword>
<keyword evidence="1" id="KW-0812">Transmembrane</keyword>
<proteinExistence type="predicted"/>
<feature type="transmembrane region" description="Helical" evidence="1">
    <location>
        <begin position="89"/>
        <end position="107"/>
    </location>
</feature>
<dbReference type="AlphaFoldDB" id="A0A6M4IPS8"/>
<evidence type="ECO:0000256" key="1">
    <source>
        <dbReference type="SAM" id="Phobius"/>
    </source>
</evidence>
<keyword evidence="1" id="KW-1133">Transmembrane helix</keyword>
<feature type="transmembrane region" description="Helical" evidence="1">
    <location>
        <begin position="119"/>
        <end position="137"/>
    </location>
</feature>
<reference evidence="2 3" key="1">
    <citation type="submission" date="2020-05" db="EMBL/GenBank/DDBJ databases">
        <title>Complete genome sequence of Gemmatimonas greenlandica TET16.</title>
        <authorList>
            <person name="Zeng Y."/>
        </authorList>
    </citation>
    <scope>NUCLEOTIDE SEQUENCE [LARGE SCALE GENOMIC DNA]</scope>
    <source>
        <strain evidence="2 3">TET16</strain>
    </source>
</reference>